<keyword evidence="4" id="KW-1185">Reference proteome</keyword>
<name>A0A323TFC7_9BACI</name>
<proteinExistence type="predicted"/>
<dbReference type="InterPro" id="IPR023346">
    <property type="entry name" value="Lysozyme-like_dom_sf"/>
</dbReference>
<evidence type="ECO:0000259" key="2">
    <source>
        <dbReference type="Pfam" id="PF01464"/>
    </source>
</evidence>
<evidence type="ECO:0000313" key="4">
    <source>
        <dbReference type="Proteomes" id="UP000248214"/>
    </source>
</evidence>
<dbReference type="Gene3D" id="1.10.530.10">
    <property type="match status" value="1"/>
</dbReference>
<dbReference type="InterPro" id="IPR008258">
    <property type="entry name" value="Transglycosylase_SLT_dom_1"/>
</dbReference>
<feature type="region of interest" description="Disordered" evidence="1">
    <location>
        <begin position="52"/>
        <end position="75"/>
    </location>
</feature>
<dbReference type="AlphaFoldDB" id="A0A323TFC7"/>
<sequence length="209" mass="23267">MNDFYQWQVLKSWGERQSNQLNKTPQPLQLGFNELLQKQIETANQNLEQLNTQSHSMSAEPLSSPSREATLSSQSASDQHYMPMIKQAAEKHGVDEQLIYSIIKHESNFKHDAQSHAGAQGLMQLMPNTAKGLGVKNSFDPVDNIDGGTRYIKAMLNKYNGNVSMALAAYNAGPGNVDRHGGIPPFKETQAYVPRVLNTYEQLSNQSFA</sequence>
<dbReference type="SUPFAM" id="SSF53955">
    <property type="entry name" value="Lysozyme-like"/>
    <property type="match status" value="1"/>
</dbReference>
<reference evidence="3 4" key="1">
    <citation type="submission" date="2017-10" db="EMBL/GenBank/DDBJ databases">
        <title>Bacillus sp. nov., a halophilic bacterium isolated from a Keqin Lake.</title>
        <authorList>
            <person name="Wang H."/>
        </authorList>
    </citation>
    <scope>NUCLEOTIDE SEQUENCE [LARGE SCALE GENOMIC DNA]</scope>
    <source>
        <strain evidence="3 4">KQ-12</strain>
    </source>
</reference>
<dbReference type="CDD" id="cd00254">
    <property type="entry name" value="LT-like"/>
    <property type="match status" value="1"/>
</dbReference>
<dbReference type="Proteomes" id="UP000248214">
    <property type="component" value="Unassembled WGS sequence"/>
</dbReference>
<evidence type="ECO:0000256" key="1">
    <source>
        <dbReference type="SAM" id="MobiDB-lite"/>
    </source>
</evidence>
<feature type="domain" description="Transglycosylase SLT" evidence="2">
    <location>
        <begin position="84"/>
        <end position="191"/>
    </location>
</feature>
<organism evidence="3 4">
    <name type="scientific">Salipaludibacillus keqinensis</name>
    <dbReference type="NCBI Taxonomy" id="2045207"/>
    <lineage>
        <taxon>Bacteria</taxon>
        <taxon>Bacillati</taxon>
        <taxon>Bacillota</taxon>
        <taxon>Bacilli</taxon>
        <taxon>Bacillales</taxon>
        <taxon>Bacillaceae</taxon>
    </lineage>
</organism>
<accession>A0A323TFC7</accession>
<protein>
    <submittedName>
        <fullName evidence="3">Lytic transglycosylase</fullName>
    </submittedName>
</protein>
<dbReference type="PANTHER" id="PTHR37423">
    <property type="entry name" value="SOLUBLE LYTIC MUREIN TRANSGLYCOSYLASE-RELATED"/>
    <property type="match status" value="1"/>
</dbReference>
<dbReference type="PANTHER" id="PTHR37423:SF2">
    <property type="entry name" value="MEMBRANE-BOUND LYTIC MUREIN TRANSGLYCOSYLASE C"/>
    <property type="match status" value="1"/>
</dbReference>
<dbReference type="EMBL" id="PDOD01000002">
    <property type="protein sequence ID" value="PYZ93942.1"/>
    <property type="molecule type" value="Genomic_DNA"/>
</dbReference>
<comment type="caution">
    <text evidence="3">The sequence shown here is derived from an EMBL/GenBank/DDBJ whole genome shotgun (WGS) entry which is preliminary data.</text>
</comment>
<dbReference type="Pfam" id="PF01464">
    <property type="entry name" value="SLT"/>
    <property type="match status" value="1"/>
</dbReference>
<evidence type="ECO:0000313" key="3">
    <source>
        <dbReference type="EMBL" id="PYZ93942.1"/>
    </source>
</evidence>
<gene>
    <name evidence="3" type="ORF">CR194_09995</name>
</gene>